<evidence type="ECO:0000313" key="2">
    <source>
        <dbReference type="EMBL" id="PTB54627.1"/>
    </source>
</evidence>
<gene>
    <name evidence="2" type="ORF">M431DRAFT_508044</name>
</gene>
<protein>
    <recommendedName>
        <fullName evidence="1">Heterokaryon incompatibility domain-containing protein</fullName>
    </recommendedName>
</protein>
<dbReference type="Proteomes" id="UP000241690">
    <property type="component" value="Unassembled WGS sequence"/>
</dbReference>
<dbReference type="Pfam" id="PF06985">
    <property type="entry name" value="HET"/>
    <property type="match status" value="1"/>
</dbReference>
<dbReference type="RefSeq" id="XP_024774304.1">
    <property type="nucleotide sequence ID" value="XM_024919056.1"/>
</dbReference>
<dbReference type="STRING" id="983964.A0A2T4AC16"/>
<accession>A0A2T4AC16</accession>
<proteinExistence type="predicted"/>
<dbReference type="InterPro" id="IPR010730">
    <property type="entry name" value="HET"/>
</dbReference>
<dbReference type="PANTHER" id="PTHR24148">
    <property type="entry name" value="ANKYRIN REPEAT DOMAIN-CONTAINING PROTEIN 39 HOMOLOG-RELATED"/>
    <property type="match status" value="1"/>
</dbReference>
<organism evidence="2 3">
    <name type="scientific">Trichoderma harzianum CBS 226.95</name>
    <dbReference type="NCBI Taxonomy" id="983964"/>
    <lineage>
        <taxon>Eukaryota</taxon>
        <taxon>Fungi</taxon>
        <taxon>Dikarya</taxon>
        <taxon>Ascomycota</taxon>
        <taxon>Pezizomycotina</taxon>
        <taxon>Sordariomycetes</taxon>
        <taxon>Hypocreomycetidae</taxon>
        <taxon>Hypocreales</taxon>
        <taxon>Hypocreaceae</taxon>
        <taxon>Trichoderma</taxon>
    </lineage>
</organism>
<dbReference type="PANTHER" id="PTHR24148:SF64">
    <property type="entry name" value="HETEROKARYON INCOMPATIBILITY DOMAIN-CONTAINING PROTEIN"/>
    <property type="match status" value="1"/>
</dbReference>
<feature type="domain" description="Heterokaryon incompatibility" evidence="1">
    <location>
        <begin position="71"/>
        <end position="237"/>
    </location>
</feature>
<dbReference type="GeneID" id="36627625"/>
<evidence type="ECO:0000259" key="1">
    <source>
        <dbReference type="Pfam" id="PF06985"/>
    </source>
</evidence>
<dbReference type="AlphaFoldDB" id="A0A2T4AC16"/>
<sequence>MNDDDDKDQSLHELSLGHGASIISQLVDIGSEQNQQRHTKFRPFVSRLQCLRPQGRELRRTSINAFHEQQYVALSYTWEPSEYEDPCNGRYRVEGWDVNRLKLSAVRNCVLDRVLSYMRYAKVQFLWIDAECIYQDTCDDVAACTSHRRCTQKRDALQAMDLVYRLSKHPVALLARPLQTEFELDLLTDILSGHLVDGDCNFRLSRPTTVDKATEALSLLGEITRDIWWSRAWTFQENYHGGDRMRLLIRHDQSLERQKLRVRHGIFGEIPGELCVWSVAFSTEATRLCLALRGAGVELRPDDVRRIDDVLRAATRYTAVLHESSTMTPAVVTDIEARGLSKPWDRLAILANCCQYPVRLDCEALSKQYHSLSLSVLAMCLLNGEILDNNDSSLELVAPLTTSGFLKRKLFGAFSAPEDDPRRLSFNKGCRLTDVKLTVGGILTKGHLWKLSHVIDTSMFRKKLPWINNPSGRLKPNQRRRLLQLVYRLNKLKHYPLAGQMDEYLATDAKSNAKKAYTPFTENYLHCMAAEIAAAIKACRKLRLGSIWCPTRRSPYSAVFVWPDKDEDEDEAHPPPAFVFTSAWFRDPGSKTYEANDIDRHVSLEVSLEEALDGTGVPHLRVRRSLLGMCFFHGYPRTKVVFPWPRALQAVKP</sequence>
<keyword evidence="3" id="KW-1185">Reference proteome</keyword>
<reference evidence="2 3" key="1">
    <citation type="submission" date="2016-07" db="EMBL/GenBank/DDBJ databases">
        <title>Multiple horizontal gene transfer events from other fungi enriched the ability of initially mycotrophic Trichoderma (Ascomycota) to feed on dead plant biomass.</title>
        <authorList>
            <consortium name="DOE Joint Genome Institute"/>
            <person name="Aerts A."/>
            <person name="Atanasova L."/>
            <person name="Chenthamara K."/>
            <person name="Zhang J."/>
            <person name="Grujic M."/>
            <person name="Henrissat B."/>
            <person name="Kuo A."/>
            <person name="Salamov A."/>
            <person name="Lipzen A."/>
            <person name="Labutti K."/>
            <person name="Barry K."/>
            <person name="Miao Y."/>
            <person name="Rahimi M.J."/>
            <person name="Shen Q."/>
            <person name="Grigoriev I.V."/>
            <person name="Kubicek C.P."/>
            <person name="Druzhinina I.S."/>
        </authorList>
    </citation>
    <scope>NUCLEOTIDE SEQUENCE [LARGE SCALE GENOMIC DNA]</scope>
    <source>
        <strain evidence="2 3">CBS 226.95</strain>
    </source>
</reference>
<dbReference type="InterPro" id="IPR052895">
    <property type="entry name" value="HetReg/Transcr_Mod"/>
</dbReference>
<name>A0A2T4AC16_TRIHA</name>
<dbReference type="EMBL" id="KZ679680">
    <property type="protein sequence ID" value="PTB54627.1"/>
    <property type="molecule type" value="Genomic_DNA"/>
</dbReference>
<evidence type="ECO:0000313" key="3">
    <source>
        <dbReference type="Proteomes" id="UP000241690"/>
    </source>
</evidence>